<dbReference type="InterPro" id="IPR021047">
    <property type="entry name" value="Mannosyltransferase_CMT1"/>
</dbReference>
<keyword evidence="1" id="KW-0472">Membrane</keyword>
<evidence type="ECO:0000313" key="3">
    <source>
        <dbReference type="Proteomes" id="UP001149090"/>
    </source>
</evidence>
<evidence type="ECO:0000313" key="2">
    <source>
        <dbReference type="EMBL" id="KAJ5071379.1"/>
    </source>
</evidence>
<dbReference type="PANTHER" id="PTHR34144">
    <property type="entry name" value="CHROMOSOME 8, WHOLE GENOME SHOTGUN SEQUENCE"/>
    <property type="match status" value="1"/>
</dbReference>
<proteinExistence type="predicted"/>
<gene>
    <name evidence="2" type="ORF">M0811_10441</name>
</gene>
<dbReference type="OrthoDB" id="262547at2759"/>
<evidence type="ECO:0008006" key="4">
    <source>
        <dbReference type="Google" id="ProtNLM"/>
    </source>
</evidence>
<accession>A0A9Q0R8T8</accession>
<dbReference type="AlphaFoldDB" id="A0A9Q0R8T8"/>
<dbReference type="Proteomes" id="UP001149090">
    <property type="component" value="Unassembled WGS sequence"/>
</dbReference>
<organism evidence="2 3">
    <name type="scientific">Anaeramoeba ignava</name>
    <name type="common">Anaerobic marine amoeba</name>
    <dbReference type="NCBI Taxonomy" id="1746090"/>
    <lineage>
        <taxon>Eukaryota</taxon>
        <taxon>Metamonada</taxon>
        <taxon>Anaeramoebidae</taxon>
        <taxon>Anaeramoeba</taxon>
    </lineage>
</organism>
<protein>
    <recommendedName>
        <fullName evidence="4">Alpha-1,3-mannosyltransferase CMT1</fullName>
    </recommendedName>
</protein>
<name>A0A9Q0R8T8_ANAIG</name>
<keyword evidence="3" id="KW-1185">Reference proteome</keyword>
<dbReference type="PANTHER" id="PTHR34144:SF7">
    <property type="entry name" value="EXPORT PROTEIN (CAP59), PUTATIVE (AFU_ORTHOLOGUE AFUA_7G05020)-RELATED"/>
    <property type="match status" value="1"/>
</dbReference>
<dbReference type="EMBL" id="JAPDFW010000089">
    <property type="protein sequence ID" value="KAJ5071379.1"/>
    <property type="molecule type" value="Genomic_DNA"/>
</dbReference>
<dbReference type="Pfam" id="PF11735">
    <property type="entry name" value="CAP59_mtransfer"/>
    <property type="match status" value="1"/>
</dbReference>
<comment type="caution">
    <text evidence="2">The sequence shown here is derived from an EMBL/GenBank/DDBJ whole genome shotgun (WGS) entry which is preliminary data.</text>
</comment>
<feature type="transmembrane region" description="Helical" evidence="1">
    <location>
        <begin position="16"/>
        <end position="35"/>
    </location>
</feature>
<reference evidence="2" key="1">
    <citation type="submission" date="2022-10" db="EMBL/GenBank/DDBJ databases">
        <title>Novel sulphate-reducing endosymbionts in the free-living metamonad Anaeramoeba.</title>
        <authorList>
            <person name="Jerlstrom-Hultqvist J."/>
            <person name="Cepicka I."/>
            <person name="Gallot-Lavallee L."/>
            <person name="Salas-Leiva D."/>
            <person name="Curtis B.A."/>
            <person name="Zahonova K."/>
            <person name="Pipaliya S."/>
            <person name="Dacks J."/>
            <person name="Roger A.J."/>
        </authorList>
    </citation>
    <scope>NUCLEOTIDE SEQUENCE</scope>
    <source>
        <strain evidence="2">BMAN</strain>
    </source>
</reference>
<sequence length="358" mass="42697">MYLPLLRKFKKNIKKYIIIGIILFSFSISFLLIRLNKNTEILERNKIIELCSNIKEDEDGIKKVQQPFFYIAALIYNNENILPQFSQELLDLIQILGRKNTYVSIFENGSQDKTKEMLSLLKEQLEERYIDHTITMETWKRDRREDRIGILARLRNKVLYKLSEFNENEDLVIKVIFLNDIYFRKEDILELIKTRSCKYDMACAMDFYFSFYDTWVTRDLNGESCTGIYPYFRDPQAQNALRRNEPFNVYSCWNGVVVFDGKSIEDILFRKRTANECSASECLLVCRDLWSKNRTDIVLNPNVKVSYEPFWYWAHHTFMPVLNFFFGLFNNPQPSLKYAKIDNLEREVNPHNLDCKPR</sequence>
<dbReference type="OMA" id="ANECSAS"/>
<keyword evidence="1" id="KW-1133">Transmembrane helix</keyword>
<keyword evidence="1" id="KW-0812">Transmembrane</keyword>
<evidence type="ECO:0000256" key="1">
    <source>
        <dbReference type="SAM" id="Phobius"/>
    </source>
</evidence>